<dbReference type="RefSeq" id="WP_154232791.1">
    <property type="nucleotide sequence ID" value="NZ_AP013063.1"/>
</dbReference>
<sequence length="100" mass="11289">MRTTHKLSLVVESEGIQIAIITTSKAVTTLSAQGITVKRIDIEEGRRPTVVIHPNATTRRMVAQGKAVRYSTGTDEQGRYQKFQYQLDRCRVVWEERGNG</sequence>
<evidence type="ECO:0000313" key="1">
    <source>
        <dbReference type="EMBL" id="BAO32302.1"/>
    </source>
</evidence>
<dbReference type="AlphaFoldDB" id="A0AAT9E806"/>
<reference evidence="1" key="1">
    <citation type="journal article" date="2014" name="Genome Biol. Evol.">
        <title>Genome evolution and plasticity of Serratia marcescens, an important multidrug-resistant nosocomial pathogen.</title>
        <authorList>
            <person name="Iguchi A."/>
            <person name="Nagaya Y."/>
            <person name="Pradel E."/>
            <person name="Ooka T."/>
            <person name="Ogura Y."/>
            <person name="Katsura K."/>
            <person name="Kurokawa K."/>
            <person name="Oshima K."/>
            <person name="Hattori M."/>
            <person name="Parkhill J."/>
            <person name="Sebaihia M."/>
            <person name="Coulthurst S.J."/>
            <person name="Gotoh N."/>
            <person name="Thomson N.R."/>
            <person name="Ewbank J.J."/>
            <person name="Hayashi T."/>
        </authorList>
    </citation>
    <scope>NUCLEOTIDE SEQUENCE</scope>
    <source>
        <strain evidence="1">SM39</strain>
    </source>
</reference>
<dbReference type="EMBL" id="AP013063">
    <property type="protein sequence ID" value="BAO32302.1"/>
    <property type="molecule type" value="Genomic_DNA"/>
</dbReference>
<name>A0AAT9E806_SERMA</name>
<organism evidence="1">
    <name type="scientific">Serratia marcescens SM39</name>
    <dbReference type="NCBI Taxonomy" id="1334564"/>
    <lineage>
        <taxon>Bacteria</taxon>
        <taxon>Pseudomonadati</taxon>
        <taxon>Pseudomonadota</taxon>
        <taxon>Gammaproteobacteria</taxon>
        <taxon>Enterobacterales</taxon>
        <taxon>Yersiniaceae</taxon>
        <taxon>Serratia</taxon>
    </lineage>
</organism>
<gene>
    <name evidence="1" type="ORF">SM39_0235</name>
</gene>
<proteinExistence type="predicted"/>
<accession>A0AAT9E806</accession>
<dbReference type="KEGG" id="smar:SM39_0235"/>
<protein>
    <submittedName>
        <fullName evidence="1">Uncharacterized protein</fullName>
    </submittedName>
</protein>